<accession>A0AAW0D6A4</accession>
<dbReference type="InterPro" id="IPR010791">
    <property type="entry name" value="AttH_dom"/>
</dbReference>
<dbReference type="Pfam" id="PF00348">
    <property type="entry name" value="polyprenyl_synt"/>
    <property type="match status" value="1"/>
</dbReference>
<dbReference type="InterPro" id="IPR000092">
    <property type="entry name" value="Polyprenyl_synt"/>
</dbReference>
<evidence type="ECO:0000256" key="6">
    <source>
        <dbReference type="ARBA" id="ARBA00032380"/>
    </source>
</evidence>
<keyword evidence="3" id="KW-0479">Metal-binding</keyword>
<dbReference type="InterPro" id="IPR033749">
    <property type="entry name" value="Polyprenyl_synt_CS"/>
</dbReference>
<evidence type="ECO:0000256" key="4">
    <source>
        <dbReference type="ARBA" id="ARBA00022842"/>
    </source>
</evidence>
<comment type="caution">
    <text evidence="12">The sequence shown here is derived from an EMBL/GenBank/DDBJ whole genome shotgun (WGS) entry which is preliminary data.</text>
</comment>
<dbReference type="Gene3D" id="2.40.370.10">
    <property type="entry name" value="AttH-like domain"/>
    <property type="match status" value="2"/>
</dbReference>
<dbReference type="GO" id="GO:0004659">
    <property type="term" value="F:prenyltransferase activity"/>
    <property type="evidence" value="ECO:0007669"/>
    <property type="project" value="InterPro"/>
</dbReference>
<keyword evidence="4" id="KW-0460">Magnesium</keyword>
<evidence type="ECO:0000256" key="10">
    <source>
        <dbReference type="ARBA" id="ARBA00033096"/>
    </source>
</evidence>
<dbReference type="SUPFAM" id="SSF159245">
    <property type="entry name" value="AttH-like"/>
    <property type="match status" value="1"/>
</dbReference>
<dbReference type="EMBL" id="JAYKXP010000023">
    <property type="protein sequence ID" value="KAK7045767.1"/>
    <property type="molecule type" value="Genomic_DNA"/>
</dbReference>
<evidence type="ECO:0000256" key="3">
    <source>
        <dbReference type="ARBA" id="ARBA00022723"/>
    </source>
</evidence>
<dbReference type="PROSITE" id="PS00444">
    <property type="entry name" value="POLYPRENYL_SYNTHASE_2"/>
    <property type="match status" value="1"/>
</dbReference>
<dbReference type="InterPro" id="IPR008949">
    <property type="entry name" value="Isoprenoid_synthase_dom_sf"/>
</dbReference>
<organism evidence="12 13">
    <name type="scientific">Paramarasmius palmivorus</name>
    <dbReference type="NCBI Taxonomy" id="297713"/>
    <lineage>
        <taxon>Eukaryota</taxon>
        <taxon>Fungi</taxon>
        <taxon>Dikarya</taxon>
        <taxon>Basidiomycota</taxon>
        <taxon>Agaricomycotina</taxon>
        <taxon>Agaricomycetes</taxon>
        <taxon>Agaricomycetidae</taxon>
        <taxon>Agaricales</taxon>
        <taxon>Marasmiineae</taxon>
        <taxon>Marasmiaceae</taxon>
        <taxon>Paramarasmius</taxon>
    </lineage>
</organism>
<dbReference type="Pfam" id="PF07143">
    <property type="entry name" value="CrtC"/>
    <property type="match status" value="1"/>
</dbReference>
<dbReference type="GO" id="GO:0046872">
    <property type="term" value="F:metal ion binding"/>
    <property type="evidence" value="ECO:0007669"/>
    <property type="project" value="UniProtKB-KW"/>
</dbReference>
<dbReference type="SFLD" id="SFLDS00005">
    <property type="entry name" value="Isoprenoid_Synthase_Type_I"/>
    <property type="match status" value="1"/>
</dbReference>
<evidence type="ECO:0000256" key="9">
    <source>
        <dbReference type="ARBA" id="ARBA00032873"/>
    </source>
</evidence>
<evidence type="ECO:0000256" key="1">
    <source>
        <dbReference type="ARBA" id="ARBA00001946"/>
    </source>
</evidence>
<dbReference type="PANTHER" id="PTHR12001:SF44">
    <property type="entry name" value="GERANYLGERANYL PYROPHOSPHATE SYNTHASE"/>
    <property type="match status" value="1"/>
</dbReference>
<evidence type="ECO:0000256" key="7">
    <source>
        <dbReference type="ARBA" id="ARBA00032424"/>
    </source>
</evidence>
<sequence length="788" mass="87978">MSEIDLPRQSSGTEWWYYNFHLTLVDGRQASAFIAFFRVTTLRAKSQQDDESAAEYEVIYTHFVHFAISLAPSGAEEGRYLFTSAMDSNNASFLQNVLQCDRRIDPLLQEALVEVLQRGSIPEPESFIEGDVTVSESGSLKLVYGNTASVECITNNQGTEFYRILARSQDGLYGFELDLEPKKSPVNHGNDGLVHGHKVDDDEMYYCFVSRCAVSGSIRVDGSRTLVDGAPDLSTGWYDREMGGNVHPWDHPNTRPTEGAWVWGSLQLANGWDLTFFTVWDVDVYTGEKEVRDRTAIAISPEGERVQCSEHMFECKEKWDSLETLNEYGTKWRLTIPRLEVDVSVHAPFVMQETRTICVGRGYWEGRVTVTGTMLGQEVSGLGFVENVPAQIIANLSRYLKRMGSMIVGEVCKVYPEKLIDPLHAADILGLDQTTQQLISFCVEPASLHPTRFTQDLPLDALHRHFFAPVRHITEQGGKSWRSFISVVCISAFGTSPEPFKPLLAAIELLHTGSLIVDDIEDESPTRRGVAAVHRTWGIPTAINAGTAAYFAFQSAVTAIRDHLDLSRTVTLYDAYFETMRAAHAGQALDIAGNRLENLTDILDGRTSPSVLEKQVLAIHRLKTAIIAANIAKMSAVIAGASPEQTLALVEYIENLGIAFQIMDDVYDLRGWSHVLDPRARAKVLKRRGDDIRSGKINIPIAKAGYMMPFEDARWIWETVLSKPSQDEALVQAVIDQLESHGVVDQCVKEAHQMVDEAWAKMEGYLTDSQAKVHLRALGWYLVKHNSI</sequence>
<evidence type="ECO:0000256" key="2">
    <source>
        <dbReference type="ARBA" id="ARBA00006706"/>
    </source>
</evidence>
<evidence type="ECO:0000256" key="8">
    <source>
        <dbReference type="ARBA" id="ARBA00032448"/>
    </source>
</evidence>
<dbReference type="GO" id="GO:0008299">
    <property type="term" value="P:isoprenoid biosynthetic process"/>
    <property type="evidence" value="ECO:0007669"/>
    <property type="project" value="InterPro"/>
</dbReference>
<gene>
    <name evidence="12" type="primary">BTS1_1</name>
    <name evidence="12" type="ORF">VNI00_007168</name>
</gene>
<proteinExistence type="inferred from homology"/>
<evidence type="ECO:0000256" key="5">
    <source>
        <dbReference type="ARBA" id="ARBA00032052"/>
    </source>
</evidence>
<dbReference type="Gene3D" id="1.10.600.10">
    <property type="entry name" value="Farnesyl Diphosphate Synthase"/>
    <property type="match status" value="1"/>
</dbReference>
<keyword evidence="13" id="KW-1185">Reference proteome</keyword>
<evidence type="ECO:0000313" key="12">
    <source>
        <dbReference type="EMBL" id="KAK7045767.1"/>
    </source>
</evidence>
<dbReference type="InterPro" id="IPR023374">
    <property type="entry name" value="AttH-like_dom_sf"/>
</dbReference>
<feature type="domain" description="AttH" evidence="11">
    <location>
        <begin position="164"/>
        <end position="243"/>
    </location>
</feature>
<reference evidence="12 13" key="1">
    <citation type="submission" date="2024-01" db="EMBL/GenBank/DDBJ databases">
        <title>A draft genome for a cacao thread blight-causing isolate of Paramarasmius palmivorus.</title>
        <authorList>
            <person name="Baruah I.K."/>
            <person name="Bukari Y."/>
            <person name="Amoako-Attah I."/>
            <person name="Meinhardt L.W."/>
            <person name="Bailey B.A."/>
            <person name="Cohen S.P."/>
        </authorList>
    </citation>
    <scope>NUCLEOTIDE SEQUENCE [LARGE SCALE GENOMIC DNA]</scope>
    <source>
        <strain evidence="12 13">GH-12</strain>
    </source>
</reference>
<evidence type="ECO:0000313" key="13">
    <source>
        <dbReference type="Proteomes" id="UP001383192"/>
    </source>
</evidence>
<dbReference type="PROSITE" id="PS00723">
    <property type="entry name" value="POLYPRENYL_SYNTHASE_1"/>
    <property type="match status" value="1"/>
</dbReference>
<comment type="cofactor">
    <cofactor evidence="1">
        <name>Mg(2+)</name>
        <dbReference type="ChEBI" id="CHEBI:18420"/>
    </cofactor>
</comment>
<dbReference type="CDD" id="cd00685">
    <property type="entry name" value="Trans_IPPS_HT"/>
    <property type="match status" value="1"/>
</dbReference>
<dbReference type="PANTHER" id="PTHR12001">
    <property type="entry name" value="GERANYLGERANYL PYROPHOSPHATE SYNTHASE"/>
    <property type="match status" value="1"/>
</dbReference>
<comment type="similarity">
    <text evidence="2">Belongs to the FPP/GGPP synthase family.</text>
</comment>
<evidence type="ECO:0000259" key="11">
    <source>
        <dbReference type="Pfam" id="PF07143"/>
    </source>
</evidence>
<dbReference type="AlphaFoldDB" id="A0AAW0D6A4"/>
<dbReference type="SUPFAM" id="SSF48576">
    <property type="entry name" value="Terpenoid synthases"/>
    <property type="match status" value="1"/>
</dbReference>
<protein>
    <recommendedName>
        <fullName evidence="9">(2E,6E)-farnesyl diphosphate synthase</fullName>
    </recommendedName>
    <alternativeName>
        <fullName evidence="8">Dimethylallyltranstransferase</fullName>
    </alternativeName>
    <alternativeName>
        <fullName evidence="7">Farnesyl diphosphate synthase</fullName>
    </alternativeName>
    <alternativeName>
        <fullName evidence="5">Farnesyltranstransferase</fullName>
    </alternativeName>
    <alternativeName>
        <fullName evidence="10">Geranylgeranyl diphosphate synthase</fullName>
    </alternativeName>
    <alternativeName>
        <fullName evidence="6">Geranyltranstransferase</fullName>
    </alternativeName>
</protein>
<dbReference type="Pfam" id="PF17186">
    <property type="entry name" value="Lipocalin_9"/>
    <property type="match status" value="1"/>
</dbReference>
<name>A0AAW0D6A4_9AGAR</name>
<dbReference type="Proteomes" id="UP001383192">
    <property type="component" value="Unassembled WGS sequence"/>
</dbReference>